<sequence>MHKDVDVYNVLSTKGKTAAVRQGVVAVICSSREEWSSAPKLKRLKSQLVDEGSKLTVKCEASGNPPPSYRWYKDGSELKKSKEIKIKSGMKNSRVQINRARLEDSGNYTCVAENLLGKENSTGTINVQSTEQQGKQPGNKTAKSSISADGCRMNSTFSLNTRKGDCWLSVKHSANETVDGREAREKTFMNGRWQVDSAVNCPLFAIIGNYGWQMSASLRINVCCFKEGELGNVVQDDMRILQ</sequence>
<evidence type="ECO:0000256" key="5">
    <source>
        <dbReference type="SAM" id="MobiDB-lite"/>
    </source>
</evidence>
<dbReference type="AlphaFoldDB" id="A0A9Q1IQG5"/>
<dbReference type="Gene3D" id="2.60.40.10">
    <property type="entry name" value="Immunoglobulins"/>
    <property type="match status" value="1"/>
</dbReference>
<name>A0A9Q1IQG5_SYNKA</name>
<dbReference type="InterPro" id="IPR051170">
    <property type="entry name" value="Neural/epithelial_adhesion"/>
</dbReference>
<accession>A0A9Q1IQG5</accession>
<evidence type="ECO:0000313" key="8">
    <source>
        <dbReference type="Proteomes" id="UP001152622"/>
    </source>
</evidence>
<dbReference type="PANTHER" id="PTHR12231:SF218">
    <property type="entry name" value="MICROFIBRILLAR-ASSOCIATED PROTEIN 3-LIKE"/>
    <property type="match status" value="1"/>
</dbReference>
<protein>
    <recommendedName>
        <fullName evidence="6">Ig-like domain-containing protein</fullName>
    </recommendedName>
</protein>
<keyword evidence="1" id="KW-0732">Signal</keyword>
<comment type="caution">
    <text evidence="7">The sequence shown here is derived from an EMBL/GenBank/DDBJ whole genome shotgun (WGS) entry which is preliminary data.</text>
</comment>
<gene>
    <name evidence="7" type="ORF">SKAU_G00269930</name>
</gene>
<keyword evidence="3" id="KW-1015">Disulfide bond</keyword>
<evidence type="ECO:0000313" key="7">
    <source>
        <dbReference type="EMBL" id="KAJ8348404.1"/>
    </source>
</evidence>
<dbReference type="EMBL" id="JAINUF010000010">
    <property type="protein sequence ID" value="KAJ8348404.1"/>
    <property type="molecule type" value="Genomic_DNA"/>
</dbReference>
<dbReference type="SUPFAM" id="SSF48726">
    <property type="entry name" value="Immunoglobulin"/>
    <property type="match status" value="1"/>
</dbReference>
<dbReference type="SMART" id="SM00408">
    <property type="entry name" value="IGc2"/>
    <property type="match status" value="1"/>
</dbReference>
<dbReference type="OrthoDB" id="6127080at2759"/>
<dbReference type="Proteomes" id="UP001152622">
    <property type="component" value="Chromosome 10"/>
</dbReference>
<reference evidence="7" key="1">
    <citation type="journal article" date="2023" name="Science">
        <title>Genome structures resolve the early diversification of teleost fishes.</title>
        <authorList>
            <person name="Parey E."/>
            <person name="Louis A."/>
            <person name="Montfort J."/>
            <person name="Bouchez O."/>
            <person name="Roques C."/>
            <person name="Iampietro C."/>
            <person name="Lluch J."/>
            <person name="Castinel A."/>
            <person name="Donnadieu C."/>
            <person name="Desvignes T."/>
            <person name="Floi Bucao C."/>
            <person name="Jouanno E."/>
            <person name="Wen M."/>
            <person name="Mejri S."/>
            <person name="Dirks R."/>
            <person name="Jansen H."/>
            <person name="Henkel C."/>
            <person name="Chen W.J."/>
            <person name="Zahm M."/>
            <person name="Cabau C."/>
            <person name="Klopp C."/>
            <person name="Thompson A.W."/>
            <person name="Robinson-Rechavi M."/>
            <person name="Braasch I."/>
            <person name="Lecointre G."/>
            <person name="Bobe J."/>
            <person name="Postlethwait J.H."/>
            <person name="Berthelot C."/>
            <person name="Roest Crollius H."/>
            <person name="Guiguen Y."/>
        </authorList>
    </citation>
    <scope>NUCLEOTIDE SEQUENCE</scope>
    <source>
        <strain evidence="7">WJC10195</strain>
    </source>
</reference>
<evidence type="ECO:0000259" key="6">
    <source>
        <dbReference type="PROSITE" id="PS50835"/>
    </source>
</evidence>
<dbReference type="InterPro" id="IPR007110">
    <property type="entry name" value="Ig-like_dom"/>
</dbReference>
<dbReference type="GO" id="GO:0043005">
    <property type="term" value="C:neuron projection"/>
    <property type="evidence" value="ECO:0007669"/>
    <property type="project" value="TreeGrafter"/>
</dbReference>
<dbReference type="SMART" id="SM00409">
    <property type="entry name" value="IG"/>
    <property type="match status" value="1"/>
</dbReference>
<evidence type="ECO:0000256" key="1">
    <source>
        <dbReference type="ARBA" id="ARBA00022729"/>
    </source>
</evidence>
<dbReference type="InterPro" id="IPR013098">
    <property type="entry name" value="Ig_I-set"/>
</dbReference>
<dbReference type="InterPro" id="IPR013783">
    <property type="entry name" value="Ig-like_fold"/>
</dbReference>
<evidence type="ECO:0000256" key="4">
    <source>
        <dbReference type="ARBA" id="ARBA00023319"/>
    </source>
</evidence>
<feature type="domain" description="Ig-like" evidence="6">
    <location>
        <begin position="39"/>
        <end position="128"/>
    </location>
</feature>
<feature type="region of interest" description="Disordered" evidence="5">
    <location>
        <begin position="128"/>
        <end position="147"/>
    </location>
</feature>
<dbReference type="InterPro" id="IPR003599">
    <property type="entry name" value="Ig_sub"/>
</dbReference>
<organism evidence="7 8">
    <name type="scientific">Synaphobranchus kaupii</name>
    <name type="common">Kaup's arrowtooth eel</name>
    <dbReference type="NCBI Taxonomy" id="118154"/>
    <lineage>
        <taxon>Eukaryota</taxon>
        <taxon>Metazoa</taxon>
        <taxon>Chordata</taxon>
        <taxon>Craniata</taxon>
        <taxon>Vertebrata</taxon>
        <taxon>Euteleostomi</taxon>
        <taxon>Actinopterygii</taxon>
        <taxon>Neopterygii</taxon>
        <taxon>Teleostei</taxon>
        <taxon>Anguilliformes</taxon>
        <taxon>Synaphobranchidae</taxon>
        <taxon>Synaphobranchus</taxon>
    </lineage>
</organism>
<keyword evidence="2" id="KW-0677">Repeat</keyword>
<dbReference type="FunFam" id="2.60.40.10:FF:000612">
    <property type="entry name" value="palladin isoform X1"/>
    <property type="match status" value="1"/>
</dbReference>
<evidence type="ECO:0000256" key="2">
    <source>
        <dbReference type="ARBA" id="ARBA00022737"/>
    </source>
</evidence>
<keyword evidence="4" id="KW-0393">Immunoglobulin domain</keyword>
<dbReference type="PANTHER" id="PTHR12231">
    <property type="entry name" value="CTX-RELATED TYPE I TRANSMEMBRANE PROTEIN"/>
    <property type="match status" value="1"/>
</dbReference>
<proteinExistence type="predicted"/>
<dbReference type="Pfam" id="PF07679">
    <property type="entry name" value="I-set"/>
    <property type="match status" value="1"/>
</dbReference>
<keyword evidence="8" id="KW-1185">Reference proteome</keyword>
<dbReference type="PROSITE" id="PS50835">
    <property type="entry name" value="IG_LIKE"/>
    <property type="match status" value="1"/>
</dbReference>
<dbReference type="InterPro" id="IPR003598">
    <property type="entry name" value="Ig_sub2"/>
</dbReference>
<dbReference type="InterPro" id="IPR036179">
    <property type="entry name" value="Ig-like_dom_sf"/>
</dbReference>
<evidence type="ECO:0000256" key="3">
    <source>
        <dbReference type="ARBA" id="ARBA00023157"/>
    </source>
</evidence>